<sequence length="224" mass="23930">MSRPAGPMRADGRSRAGRGGSELAPVELATGIVFGFDPPTPLPAGGVPATALEAAVRVDGPCFVSFSGGKDSSAVLAAATHVARREGLPDPVPLTLRAAHEPHSHESDWQERVVAHLGLGDWVKIEVGDELDAVGPYARRVLERHGLLWPFNTHFHLPLLERAAGGTLLTGVGGDELWSSSRAQVLRRRRRALAYAPFALRRAVLARREPIAYPWLRAAGVATA</sequence>
<feature type="non-terminal residue" evidence="3">
    <location>
        <position position="224"/>
    </location>
</feature>
<dbReference type="InterPro" id="IPR014729">
    <property type="entry name" value="Rossmann-like_a/b/a_fold"/>
</dbReference>
<evidence type="ECO:0000259" key="2">
    <source>
        <dbReference type="Pfam" id="PF00733"/>
    </source>
</evidence>
<organism evidence="3 4">
    <name type="scientific">Solirubrobacter phytolaccae</name>
    <dbReference type="NCBI Taxonomy" id="1404360"/>
    <lineage>
        <taxon>Bacteria</taxon>
        <taxon>Bacillati</taxon>
        <taxon>Actinomycetota</taxon>
        <taxon>Thermoleophilia</taxon>
        <taxon>Solirubrobacterales</taxon>
        <taxon>Solirubrobacteraceae</taxon>
        <taxon>Solirubrobacter</taxon>
    </lineage>
</organism>
<protein>
    <submittedName>
        <fullName evidence="3">Asparagine synthase-related protein</fullName>
    </submittedName>
</protein>
<gene>
    <name evidence="3" type="ORF">OJ997_06145</name>
</gene>
<dbReference type="GO" id="GO:0004066">
    <property type="term" value="F:asparagine synthase (glutamine-hydrolyzing) activity"/>
    <property type="evidence" value="ECO:0007669"/>
    <property type="project" value="InterPro"/>
</dbReference>
<dbReference type="RefSeq" id="WP_270024177.1">
    <property type="nucleotide sequence ID" value="NZ_JAPDDP010000008.1"/>
</dbReference>
<keyword evidence="4" id="KW-1185">Reference proteome</keyword>
<comment type="caution">
    <text evidence="3">The sequence shown here is derived from an EMBL/GenBank/DDBJ whole genome shotgun (WGS) entry which is preliminary data.</text>
</comment>
<feature type="domain" description="Asparagine synthetase" evidence="2">
    <location>
        <begin position="51"/>
        <end position="197"/>
    </location>
</feature>
<evidence type="ECO:0000313" key="4">
    <source>
        <dbReference type="Proteomes" id="UP001147653"/>
    </source>
</evidence>
<proteinExistence type="predicted"/>
<dbReference type="Pfam" id="PF00733">
    <property type="entry name" value="Asn_synthase"/>
    <property type="match status" value="1"/>
</dbReference>
<evidence type="ECO:0000256" key="1">
    <source>
        <dbReference type="SAM" id="MobiDB-lite"/>
    </source>
</evidence>
<dbReference type="EMBL" id="JAPDDP010000008">
    <property type="protein sequence ID" value="MDA0179868.1"/>
    <property type="molecule type" value="Genomic_DNA"/>
</dbReference>
<name>A0A9X3S739_9ACTN</name>
<dbReference type="GO" id="GO:0006529">
    <property type="term" value="P:asparagine biosynthetic process"/>
    <property type="evidence" value="ECO:0007669"/>
    <property type="project" value="InterPro"/>
</dbReference>
<reference evidence="3" key="1">
    <citation type="submission" date="2022-10" db="EMBL/GenBank/DDBJ databases">
        <title>The WGS of Solirubrobacter phytolaccae KCTC 29190.</title>
        <authorList>
            <person name="Jiang Z."/>
        </authorList>
    </citation>
    <scope>NUCLEOTIDE SEQUENCE</scope>
    <source>
        <strain evidence="3">KCTC 29190</strain>
    </source>
</reference>
<accession>A0A9X3S739</accession>
<evidence type="ECO:0000313" key="3">
    <source>
        <dbReference type="EMBL" id="MDA0179868.1"/>
    </source>
</evidence>
<dbReference type="Gene3D" id="3.40.50.620">
    <property type="entry name" value="HUPs"/>
    <property type="match status" value="1"/>
</dbReference>
<dbReference type="SUPFAM" id="SSF52402">
    <property type="entry name" value="Adenine nucleotide alpha hydrolases-like"/>
    <property type="match status" value="1"/>
</dbReference>
<dbReference type="InterPro" id="IPR001962">
    <property type="entry name" value="Asn_synthase"/>
</dbReference>
<dbReference type="Proteomes" id="UP001147653">
    <property type="component" value="Unassembled WGS sequence"/>
</dbReference>
<feature type="region of interest" description="Disordered" evidence="1">
    <location>
        <begin position="1"/>
        <end position="22"/>
    </location>
</feature>
<dbReference type="AlphaFoldDB" id="A0A9X3S739"/>